<comment type="caution">
    <text evidence="1">The sequence shown here is derived from an EMBL/GenBank/DDBJ whole genome shotgun (WGS) entry which is preliminary data.</text>
</comment>
<dbReference type="STRING" id="29655.A0A0K9Q647"/>
<dbReference type="Proteomes" id="UP000036987">
    <property type="component" value="Unassembled WGS sequence"/>
</dbReference>
<gene>
    <name evidence="1" type="ORF">ZOSMA_105G00680</name>
</gene>
<dbReference type="OrthoDB" id="201750at2759"/>
<keyword evidence="2" id="KW-1185">Reference proteome</keyword>
<name>A0A0K9Q647_ZOSMR</name>
<evidence type="ECO:0000313" key="1">
    <source>
        <dbReference type="EMBL" id="KMZ76237.1"/>
    </source>
</evidence>
<proteinExistence type="predicted"/>
<dbReference type="AlphaFoldDB" id="A0A0K9Q647"/>
<dbReference type="PANTHER" id="PTHR33698">
    <property type="entry name" value="NUCLEAR TRANSPORT FACTOR 2 (NTF2)-LIKE PROTEIN"/>
    <property type="match status" value="1"/>
</dbReference>
<dbReference type="InterPro" id="IPR032710">
    <property type="entry name" value="NTF2-like_dom_sf"/>
</dbReference>
<sequence>MQNRETEPLVLSSEISTTTKIHHCHSPRPNSLISCTSNPFSGDSPFHRRRCGESILRRIQPAGNRIHRHSFRRGLRVRRSRLLHSVGRKAVLEFFEKFMGSVGEELLFCIDDISGGDSLATGVTWHLEWQGKEFPFTKGCSFYRLDVINGRKQIVYGRDGVEPATKPGELTLVLLRGISWLLRRFPQLTEFM</sequence>
<dbReference type="SUPFAM" id="SSF54427">
    <property type="entry name" value="NTF2-like"/>
    <property type="match status" value="1"/>
</dbReference>
<accession>A0A0K9Q647</accession>
<dbReference type="PANTHER" id="PTHR33698:SF3">
    <property type="entry name" value="OS09G0266000 PROTEIN"/>
    <property type="match status" value="1"/>
</dbReference>
<organism evidence="1 2">
    <name type="scientific">Zostera marina</name>
    <name type="common">Eelgrass</name>
    <dbReference type="NCBI Taxonomy" id="29655"/>
    <lineage>
        <taxon>Eukaryota</taxon>
        <taxon>Viridiplantae</taxon>
        <taxon>Streptophyta</taxon>
        <taxon>Embryophyta</taxon>
        <taxon>Tracheophyta</taxon>
        <taxon>Spermatophyta</taxon>
        <taxon>Magnoliopsida</taxon>
        <taxon>Liliopsida</taxon>
        <taxon>Zosteraceae</taxon>
        <taxon>Zostera</taxon>
    </lineage>
</organism>
<evidence type="ECO:0000313" key="2">
    <source>
        <dbReference type="Proteomes" id="UP000036987"/>
    </source>
</evidence>
<protein>
    <recommendedName>
        <fullName evidence="3">SnoaL-like domain-containing protein</fullName>
    </recommendedName>
</protein>
<evidence type="ECO:0008006" key="3">
    <source>
        <dbReference type="Google" id="ProtNLM"/>
    </source>
</evidence>
<reference evidence="2" key="1">
    <citation type="journal article" date="2016" name="Nature">
        <title>The genome of the seagrass Zostera marina reveals angiosperm adaptation to the sea.</title>
        <authorList>
            <person name="Olsen J.L."/>
            <person name="Rouze P."/>
            <person name="Verhelst B."/>
            <person name="Lin Y.-C."/>
            <person name="Bayer T."/>
            <person name="Collen J."/>
            <person name="Dattolo E."/>
            <person name="De Paoli E."/>
            <person name="Dittami S."/>
            <person name="Maumus F."/>
            <person name="Michel G."/>
            <person name="Kersting A."/>
            <person name="Lauritano C."/>
            <person name="Lohaus R."/>
            <person name="Toepel M."/>
            <person name="Tonon T."/>
            <person name="Vanneste K."/>
            <person name="Amirebrahimi M."/>
            <person name="Brakel J."/>
            <person name="Bostroem C."/>
            <person name="Chovatia M."/>
            <person name="Grimwood J."/>
            <person name="Jenkins J.W."/>
            <person name="Jueterbock A."/>
            <person name="Mraz A."/>
            <person name="Stam W.T."/>
            <person name="Tice H."/>
            <person name="Bornberg-Bauer E."/>
            <person name="Green P.J."/>
            <person name="Pearson G.A."/>
            <person name="Procaccini G."/>
            <person name="Duarte C.M."/>
            <person name="Schmutz J."/>
            <person name="Reusch T.B.H."/>
            <person name="Van de Peer Y."/>
        </authorList>
    </citation>
    <scope>NUCLEOTIDE SEQUENCE [LARGE SCALE GENOMIC DNA]</scope>
    <source>
        <strain evidence="2">cv. Finnish</strain>
    </source>
</reference>
<dbReference type="EMBL" id="LFYR01000069">
    <property type="protein sequence ID" value="KMZ76237.1"/>
    <property type="molecule type" value="Genomic_DNA"/>
</dbReference>